<evidence type="ECO:0000313" key="1">
    <source>
        <dbReference type="EMBL" id="KAG0573115.1"/>
    </source>
</evidence>
<sequence>MRCLADLHALCCHCLSHPVANDVQFMDSNWYQGIARQRSFLACGCCPIMAIAAKGLLSDFRRIGRPLELVFSRNWQKLRWNDHPNDLHRKFVSCGQNHGFSTRGSEI</sequence>
<accession>A0A8T0HQV1</accession>
<comment type="caution">
    <text evidence="1">The sequence shown here is derived from an EMBL/GenBank/DDBJ whole genome shotgun (WGS) entry which is preliminary data.</text>
</comment>
<dbReference type="Proteomes" id="UP000822688">
    <property type="component" value="Chromosome V"/>
</dbReference>
<reference evidence="1" key="1">
    <citation type="submission" date="2020-06" db="EMBL/GenBank/DDBJ databases">
        <title>WGS assembly of Ceratodon purpureus strain R40.</title>
        <authorList>
            <person name="Carey S.B."/>
            <person name="Jenkins J."/>
            <person name="Shu S."/>
            <person name="Lovell J.T."/>
            <person name="Sreedasyam A."/>
            <person name="Maumus F."/>
            <person name="Tiley G.P."/>
            <person name="Fernandez-Pozo N."/>
            <person name="Barry K."/>
            <person name="Chen C."/>
            <person name="Wang M."/>
            <person name="Lipzen A."/>
            <person name="Daum C."/>
            <person name="Saski C.A."/>
            <person name="Payton A.C."/>
            <person name="Mcbreen J.C."/>
            <person name="Conrad R.E."/>
            <person name="Kollar L.M."/>
            <person name="Olsson S."/>
            <person name="Huttunen S."/>
            <person name="Landis J.B."/>
            <person name="Wickett N.J."/>
            <person name="Johnson M.G."/>
            <person name="Rensing S.A."/>
            <person name="Grimwood J."/>
            <person name="Schmutz J."/>
            <person name="Mcdaniel S.F."/>
        </authorList>
    </citation>
    <scope>NUCLEOTIDE SEQUENCE</scope>
    <source>
        <strain evidence="1">R40</strain>
    </source>
</reference>
<evidence type="ECO:0000313" key="2">
    <source>
        <dbReference type="Proteomes" id="UP000822688"/>
    </source>
</evidence>
<dbReference type="EMBL" id="CM026426">
    <property type="protein sequence ID" value="KAG0573115.1"/>
    <property type="molecule type" value="Genomic_DNA"/>
</dbReference>
<organism evidence="1 2">
    <name type="scientific">Ceratodon purpureus</name>
    <name type="common">Fire moss</name>
    <name type="synonym">Dicranum purpureum</name>
    <dbReference type="NCBI Taxonomy" id="3225"/>
    <lineage>
        <taxon>Eukaryota</taxon>
        <taxon>Viridiplantae</taxon>
        <taxon>Streptophyta</taxon>
        <taxon>Embryophyta</taxon>
        <taxon>Bryophyta</taxon>
        <taxon>Bryophytina</taxon>
        <taxon>Bryopsida</taxon>
        <taxon>Dicranidae</taxon>
        <taxon>Pseudoditrichales</taxon>
        <taxon>Ditrichaceae</taxon>
        <taxon>Ceratodon</taxon>
    </lineage>
</organism>
<gene>
    <name evidence="1" type="ORF">KC19_VG150300</name>
</gene>
<keyword evidence="2" id="KW-1185">Reference proteome</keyword>
<dbReference type="AlphaFoldDB" id="A0A8T0HQV1"/>
<proteinExistence type="predicted"/>
<name>A0A8T0HQV1_CERPU</name>
<protein>
    <submittedName>
        <fullName evidence="1">Uncharacterized protein</fullName>
    </submittedName>
</protein>